<sequence>MKQNQINCEKLTKMTIKMQNQKLRLFAKVDITTKLKILYYQKQLFYKLNSIHGEVDNSVLTLCSLILAINDVEKSLSTTNLNVLKFRAENIKSNVKREKILALWSIVRSLKIEQKMSFRDISKYFLKYHRLNVSYSTIYEMWNEIENNNKKG</sequence>
<dbReference type="Proteomes" id="UP000186074">
    <property type="component" value="Chromosome"/>
</dbReference>
<protein>
    <submittedName>
        <fullName evidence="1">Uncharacterized protein</fullName>
    </submittedName>
</protein>
<accession>A0A1P8KLA3</accession>
<keyword evidence="2" id="KW-1185">Reference proteome</keyword>
<evidence type="ECO:0000313" key="1">
    <source>
        <dbReference type="EMBL" id="APW65296.1"/>
    </source>
</evidence>
<dbReference type="STRING" id="1850254.LPB137_05250"/>
<reference evidence="1 2" key="1">
    <citation type="submission" date="2017-01" db="EMBL/GenBank/DDBJ databases">
        <title>Genome sequencing of Arcobacter sp. LPB0137.</title>
        <authorList>
            <person name="Lee G.-W."/>
            <person name="Yi H."/>
        </authorList>
    </citation>
    <scope>NUCLEOTIDE SEQUENCE [LARGE SCALE GENOMIC DNA]</scope>
    <source>
        <strain evidence="1 2">LPB0137</strain>
    </source>
</reference>
<evidence type="ECO:0000313" key="2">
    <source>
        <dbReference type="Proteomes" id="UP000186074"/>
    </source>
</evidence>
<dbReference type="RefSeq" id="WP_076085355.1">
    <property type="nucleotide sequence ID" value="NZ_CP019070.1"/>
</dbReference>
<proteinExistence type="predicted"/>
<dbReference type="OrthoDB" id="5348870at2"/>
<dbReference type="EMBL" id="CP019070">
    <property type="protein sequence ID" value="APW65296.1"/>
    <property type="molecule type" value="Genomic_DNA"/>
</dbReference>
<gene>
    <name evidence="1" type="ORF">LPB137_05250</name>
</gene>
<organism evidence="1 2">
    <name type="scientific">Poseidonibacter parvus</name>
    <dbReference type="NCBI Taxonomy" id="1850254"/>
    <lineage>
        <taxon>Bacteria</taxon>
        <taxon>Pseudomonadati</taxon>
        <taxon>Campylobacterota</taxon>
        <taxon>Epsilonproteobacteria</taxon>
        <taxon>Campylobacterales</taxon>
        <taxon>Arcobacteraceae</taxon>
        <taxon>Poseidonibacter</taxon>
    </lineage>
</organism>
<dbReference type="KEGG" id="alp:LPB137_05250"/>
<dbReference type="AlphaFoldDB" id="A0A1P8KLA3"/>
<name>A0A1P8KLA3_9BACT</name>